<dbReference type="PANTHER" id="PTHR43343">
    <property type="entry name" value="PEPTIDASE S12"/>
    <property type="match status" value="1"/>
</dbReference>
<keyword evidence="4" id="KW-0378">Hydrolase</keyword>
<protein>
    <submittedName>
        <fullName evidence="8">Serine protease</fullName>
    </submittedName>
</protein>
<evidence type="ECO:0000256" key="3">
    <source>
        <dbReference type="ARBA" id="ARBA00022737"/>
    </source>
</evidence>
<gene>
    <name evidence="8" type="ORF">PEPS_22640</name>
</gene>
<dbReference type="PANTHER" id="PTHR43343:SF3">
    <property type="entry name" value="PROTEASE DO-LIKE 8, CHLOROPLASTIC"/>
    <property type="match status" value="1"/>
</dbReference>
<dbReference type="Gene3D" id="2.30.42.10">
    <property type="match status" value="2"/>
</dbReference>
<dbReference type="RefSeq" id="WP_338397124.1">
    <property type="nucleotide sequence ID" value="NZ_AP025292.1"/>
</dbReference>
<dbReference type="InterPro" id="IPR036034">
    <property type="entry name" value="PDZ_sf"/>
</dbReference>
<feature type="signal peptide" evidence="6">
    <location>
        <begin position="1"/>
        <end position="23"/>
    </location>
</feature>
<dbReference type="Pfam" id="PF13180">
    <property type="entry name" value="PDZ_2"/>
    <property type="match status" value="1"/>
</dbReference>
<dbReference type="InterPro" id="IPR001940">
    <property type="entry name" value="Peptidase_S1C"/>
</dbReference>
<dbReference type="GO" id="GO:0008233">
    <property type="term" value="F:peptidase activity"/>
    <property type="evidence" value="ECO:0007669"/>
    <property type="project" value="UniProtKB-KW"/>
</dbReference>
<name>A0ABM7VG97_9BACT</name>
<keyword evidence="1 8" id="KW-0645">Protease</keyword>
<dbReference type="GO" id="GO:0006508">
    <property type="term" value="P:proteolysis"/>
    <property type="evidence" value="ECO:0007669"/>
    <property type="project" value="UniProtKB-KW"/>
</dbReference>
<evidence type="ECO:0000256" key="5">
    <source>
        <dbReference type="ARBA" id="ARBA00022825"/>
    </source>
</evidence>
<evidence type="ECO:0000256" key="4">
    <source>
        <dbReference type="ARBA" id="ARBA00022801"/>
    </source>
</evidence>
<sequence length="493" mass="52691">MSNRKLFLALFAASLLGAIIAVGGFQLVAPQQEAATPQNDAIQQHTKLTNYLSQTDASVPEGLNFVMAAEATTPCVVHIKSTITESSNYGGQRSEQMEEWLRQFGFEPRRQQPRSGQASGSGVIISKDGYIVTNNHVIDKASDVKVVLNNNKSYEAKVIGTDPATDLAVIKIDGDGDDFPFVKFGDSDGIKVGQWVLAVGNPFELNSTVTAGIISAKGRNININRSQYGIESFIQTDAAVNPGNSGGALVNLKGELIGINTAIASPTGSYAGYSFAVPASLVKKVAMDLKEFGIVQRALLGVAIREVNADLAKEKDLDEVQGVFVAGVNENSSADDAGLEEGDVILKIDDSPTNTVAGLQESIARHRPGDKVKVTFKRGSKRKTTTVTLKNMMGETTAVKYAGSTKIEGATFANLTPKDKEALEVKGGAKIMELKAGKFKDAGLREGFTITQIDKRPIHNTEDLSRVLSSKKGGILIEGKYEEGDPVYYALGW</sequence>
<dbReference type="SMART" id="SM00228">
    <property type="entry name" value="PDZ"/>
    <property type="match status" value="1"/>
</dbReference>
<dbReference type="Proteomes" id="UP001354989">
    <property type="component" value="Chromosome"/>
</dbReference>
<keyword evidence="2 6" id="KW-0732">Signal</keyword>
<keyword evidence="5" id="KW-0720">Serine protease</keyword>
<dbReference type="SUPFAM" id="SSF50494">
    <property type="entry name" value="Trypsin-like serine proteases"/>
    <property type="match status" value="1"/>
</dbReference>
<dbReference type="Gene3D" id="2.40.10.120">
    <property type="match status" value="1"/>
</dbReference>
<evidence type="ECO:0000313" key="9">
    <source>
        <dbReference type="Proteomes" id="UP001354989"/>
    </source>
</evidence>
<dbReference type="EMBL" id="AP025292">
    <property type="protein sequence ID" value="BDC99983.1"/>
    <property type="molecule type" value="Genomic_DNA"/>
</dbReference>
<keyword evidence="9" id="KW-1185">Reference proteome</keyword>
<keyword evidence="3" id="KW-0677">Repeat</keyword>
<dbReference type="SUPFAM" id="SSF50156">
    <property type="entry name" value="PDZ domain-like"/>
    <property type="match status" value="1"/>
</dbReference>
<reference evidence="8 9" key="1">
    <citation type="submission" date="2021-12" db="EMBL/GenBank/DDBJ databases">
        <title>Genome sequencing of bacteria with rrn-lacking chromosome and rrn-plasmid.</title>
        <authorList>
            <person name="Anda M."/>
            <person name="Iwasaki W."/>
        </authorList>
    </citation>
    <scope>NUCLEOTIDE SEQUENCE [LARGE SCALE GENOMIC DNA]</scope>
    <source>
        <strain evidence="8 9">NBRC 101262</strain>
    </source>
</reference>
<evidence type="ECO:0000259" key="7">
    <source>
        <dbReference type="PROSITE" id="PS50106"/>
    </source>
</evidence>
<organism evidence="8 9">
    <name type="scientific">Persicobacter psychrovividus</name>
    <dbReference type="NCBI Taxonomy" id="387638"/>
    <lineage>
        <taxon>Bacteria</taxon>
        <taxon>Pseudomonadati</taxon>
        <taxon>Bacteroidota</taxon>
        <taxon>Cytophagia</taxon>
        <taxon>Cytophagales</taxon>
        <taxon>Persicobacteraceae</taxon>
        <taxon>Persicobacter</taxon>
    </lineage>
</organism>
<proteinExistence type="predicted"/>
<dbReference type="PRINTS" id="PR00834">
    <property type="entry name" value="PROTEASES2C"/>
</dbReference>
<evidence type="ECO:0000313" key="8">
    <source>
        <dbReference type="EMBL" id="BDC99983.1"/>
    </source>
</evidence>
<evidence type="ECO:0000256" key="1">
    <source>
        <dbReference type="ARBA" id="ARBA00022670"/>
    </source>
</evidence>
<evidence type="ECO:0000256" key="6">
    <source>
        <dbReference type="SAM" id="SignalP"/>
    </source>
</evidence>
<dbReference type="PROSITE" id="PS50106">
    <property type="entry name" value="PDZ"/>
    <property type="match status" value="1"/>
</dbReference>
<feature type="domain" description="PDZ" evidence="7">
    <location>
        <begin position="284"/>
        <end position="380"/>
    </location>
</feature>
<accession>A0ABM7VG97</accession>
<dbReference type="Pfam" id="PF13365">
    <property type="entry name" value="Trypsin_2"/>
    <property type="match status" value="1"/>
</dbReference>
<dbReference type="InterPro" id="IPR011782">
    <property type="entry name" value="Pept_S1C_Do"/>
</dbReference>
<dbReference type="NCBIfam" id="TIGR02037">
    <property type="entry name" value="degP_htrA_DO"/>
    <property type="match status" value="1"/>
</dbReference>
<dbReference type="InterPro" id="IPR001478">
    <property type="entry name" value="PDZ"/>
</dbReference>
<dbReference type="InterPro" id="IPR051201">
    <property type="entry name" value="Chloro_Bact_Ser_Proteases"/>
</dbReference>
<dbReference type="InterPro" id="IPR009003">
    <property type="entry name" value="Peptidase_S1_PA"/>
</dbReference>
<feature type="chain" id="PRO_5046530526" evidence="6">
    <location>
        <begin position="24"/>
        <end position="493"/>
    </location>
</feature>
<evidence type="ECO:0000256" key="2">
    <source>
        <dbReference type="ARBA" id="ARBA00022729"/>
    </source>
</evidence>